<name>A0A660SGS7_UNCW3</name>
<evidence type="ECO:0000313" key="3">
    <source>
        <dbReference type="EMBL" id="RKX69998.1"/>
    </source>
</evidence>
<comment type="caution">
    <text evidence="3">The sequence shown here is derived from an EMBL/GenBank/DDBJ whole genome shotgun (WGS) entry which is preliminary data.</text>
</comment>
<evidence type="ECO:0008006" key="5">
    <source>
        <dbReference type="Google" id="ProtNLM"/>
    </source>
</evidence>
<dbReference type="Proteomes" id="UP000268469">
    <property type="component" value="Unassembled WGS sequence"/>
</dbReference>
<dbReference type="SUPFAM" id="SSF63562">
    <property type="entry name" value="RPB6/omega subunit-like"/>
    <property type="match status" value="1"/>
</dbReference>
<protein>
    <recommendedName>
        <fullName evidence="5">DNA-directed RNA polymerase</fullName>
    </recommendedName>
</protein>
<dbReference type="InterPro" id="IPR036161">
    <property type="entry name" value="RPB6/omega-like_sf"/>
</dbReference>
<dbReference type="AlphaFoldDB" id="A0A660SGS7"/>
<keyword evidence="1" id="KW-0240">DNA-directed RNA polymerase</keyword>
<sequence>MGNDLPPFEKVWEKFDNKYLAVYLAALEARRINDLQRKHLYDPNVNPILEGIKRVIAGEVKWKEKES</sequence>
<keyword evidence="2" id="KW-0804">Transcription</keyword>
<dbReference type="EMBL" id="QNBE01000056">
    <property type="protein sequence ID" value="RKX69998.1"/>
    <property type="molecule type" value="Genomic_DNA"/>
</dbReference>
<dbReference type="GO" id="GO:0003899">
    <property type="term" value="F:DNA-directed RNA polymerase activity"/>
    <property type="evidence" value="ECO:0007669"/>
    <property type="project" value="InterPro"/>
</dbReference>
<evidence type="ECO:0000313" key="4">
    <source>
        <dbReference type="Proteomes" id="UP000268469"/>
    </source>
</evidence>
<dbReference type="GO" id="GO:0003677">
    <property type="term" value="F:DNA binding"/>
    <property type="evidence" value="ECO:0007669"/>
    <property type="project" value="InterPro"/>
</dbReference>
<proteinExistence type="predicted"/>
<gene>
    <name evidence="3" type="ORF">DRP53_06455</name>
</gene>
<dbReference type="GO" id="GO:0006351">
    <property type="term" value="P:DNA-templated transcription"/>
    <property type="evidence" value="ECO:0007669"/>
    <property type="project" value="InterPro"/>
</dbReference>
<evidence type="ECO:0000256" key="1">
    <source>
        <dbReference type="ARBA" id="ARBA00022478"/>
    </source>
</evidence>
<evidence type="ECO:0000256" key="2">
    <source>
        <dbReference type="ARBA" id="ARBA00023163"/>
    </source>
</evidence>
<dbReference type="GO" id="GO:0000428">
    <property type="term" value="C:DNA-directed RNA polymerase complex"/>
    <property type="evidence" value="ECO:0007669"/>
    <property type="project" value="UniProtKB-KW"/>
</dbReference>
<organism evidence="3 4">
    <name type="scientific">candidate division WOR-3 bacterium</name>
    <dbReference type="NCBI Taxonomy" id="2052148"/>
    <lineage>
        <taxon>Bacteria</taxon>
        <taxon>Bacteria division WOR-3</taxon>
    </lineage>
</organism>
<reference evidence="3 4" key="1">
    <citation type="submission" date="2018-06" db="EMBL/GenBank/DDBJ databases">
        <title>Extensive metabolic versatility and redundancy in microbially diverse, dynamic hydrothermal sediments.</title>
        <authorList>
            <person name="Dombrowski N."/>
            <person name="Teske A."/>
            <person name="Baker B.J."/>
        </authorList>
    </citation>
    <scope>NUCLEOTIDE SEQUENCE [LARGE SCALE GENOMIC DNA]</scope>
    <source>
        <strain evidence="3">B36_G15</strain>
    </source>
</reference>
<accession>A0A660SGS7</accession>